<dbReference type="RefSeq" id="WP_132092786.1">
    <property type="nucleotide sequence ID" value="NZ_JANKAQ010000012.1"/>
</dbReference>
<comment type="caution">
    <text evidence="2">The sequence shown here is derived from an EMBL/GenBank/DDBJ whole genome shotgun (WGS) entry which is preliminary data.</text>
</comment>
<dbReference type="PANTHER" id="PTHR43031">
    <property type="entry name" value="FAD-DEPENDENT OXIDOREDUCTASE"/>
    <property type="match status" value="1"/>
</dbReference>
<organism evidence="2 3">
    <name type="scientific">Frisingicoccus caecimuris</name>
    <dbReference type="NCBI Taxonomy" id="1796636"/>
    <lineage>
        <taxon>Bacteria</taxon>
        <taxon>Bacillati</taxon>
        <taxon>Bacillota</taxon>
        <taxon>Clostridia</taxon>
        <taxon>Lachnospirales</taxon>
        <taxon>Lachnospiraceae</taxon>
        <taxon>Frisingicoccus</taxon>
    </lineage>
</organism>
<dbReference type="Pfam" id="PF00581">
    <property type="entry name" value="Rhodanese"/>
    <property type="match status" value="1"/>
</dbReference>
<reference evidence="2 3" key="1">
    <citation type="submission" date="2019-03" db="EMBL/GenBank/DDBJ databases">
        <title>Genomic Encyclopedia of Type Strains, Phase IV (KMG-IV): sequencing the most valuable type-strain genomes for metagenomic binning, comparative biology and taxonomic classification.</title>
        <authorList>
            <person name="Goeker M."/>
        </authorList>
    </citation>
    <scope>NUCLEOTIDE SEQUENCE [LARGE SCALE GENOMIC DNA]</scope>
    <source>
        <strain evidence="2 3">DSM 28559</strain>
    </source>
</reference>
<proteinExistence type="predicted"/>
<dbReference type="AlphaFoldDB" id="A0A4R2L8F6"/>
<dbReference type="GO" id="GO:0016740">
    <property type="term" value="F:transferase activity"/>
    <property type="evidence" value="ECO:0007669"/>
    <property type="project" value="UniProtKB-KW"/>
</dbReference>
<dbReference type="InterPro" id="IPR036873">
    <property type="entry name" value="Rhodanese-like_dom_sf"/>
</dbReference>
<feature type="domain" description="Rhodanese" evidence="1">
    <location>
        <begin position="16"/>
        <end position="99"/>
    </location>
</feature>
<dbReference type="InterPro" id="IPR001763">
    <property type="entry name" value="Rhodanese-like_dom"/>
</dbReference>
<dbReference type="EMBL" id="SLXA01000011">
    <property type="protein sequence ID" value="TCO83875.1"/>
    <property type="molecule type" value="Genomic_DNA"/>
</dbReference>
<accession>A0A4R2L8F6</accession>
<dbReference type="PANTHER" id="PTHR43031:SF1">
    <property type="entry name" value="PYRIDINE NUCLEOTIDE-DISULPHIDE OXIDOREDUCTASE"/>
    <property type="match status" value="1"/>
</dbReference>
<dbReference type="InterPro" id="IPR050229">
    <property type="entry name" value="GlpE_sulfurtransferase"/>
</dbReference>
<dbReference type="SUPFAM" id="SSF52821">
    <property type="entry name" value="Rhodanese/Cell cycle control phosphatase"/>
    <property type="match status" value="1"/>
</dbReference>
<gene>
    <name evidence="2" type="ORF">EV212_11119</name>
</gene>
<sequence>MSLDFISSKEVLKYIQQGDSVVIDIRDRKSYREGHIPGALSMPFDDFDENAPVLSGYGTIILCCERGATSLLLGRRLSRKGLRVLSIGGGMEAWRGPVV</sequence>
<name>A0A4R2L8F6_9FIRM</name>
<keyword evidence="2" id="KW-0808">Transferase</keyword>
<evidence type="ECO:0000313" key="2">
    <source>
        <dbReference type="EMBL" id="TCO83875.1"/>
    </source>
</evidence>
<dbReference type="SMART" id="SM00450">
    <property type="entry name" value="RHOD"/>
    <property type="match status" value="1"/>
</dbReference>
<protein>
    <submittedName>
        <fullName evidence="2">Rhodanese-related sulfurtransferase</fullName>
    </submittedName>
</protein>
<evidence type="ECO:0000259" key="1">
    <source>
        <dbReference type="PROSITE" id="PS50206"/>
    </source>
</evidence>
<dbReference type="PROSITE" id="PS50206">
    <property type="entry name" value="RHODANESE_3"/>
    <property type="match status" value="1"/>
</dbReference>
<dbReference type="CDD" id="cd00158">
    <property type="entry name" value="RHOD"/>
    <property type="match status" value="1"/>
</dbReference>
<dbReference type="Proteomes" id="UP000295711">
    <property type="component" value="Unassembled WGS sequence"/>
</dbReference>
<keyword evidence="3" id="KW-1185">Reference proteome</keyword>
<evidence type="ECO:0000313" key="3">
    <source>
        <dbReference type="Proteomes" id="UP000295711"/>
    </source>
</evidence>
<dbReference type="OrthoDB" id="9800872at2"/>
<dbReference type="Gene3D" id="3.40.250.10">
    <property type="entry name" value="Rhodanese-like domain"/>
    <property type="match status" value="1"/>
</dbReference>